<dbReference type="GO" id="GO:0020037">
    <property type="term" value="F:heme binding"/>
    <property type="evidence" value="ECO:0007669"/>
    <property type="project" value="InterPro"/>
</dbReference>
<feature type="transmembrane region" description="Helical" evidence="6">
    <location>
        <begin position="655"/>
        <end position="681"/>
    </location>
</feature>
<dbReference type="InterPro" id="IPR007816">
    <property type="entry name" value="ResB-like_domain"/>
</dbReference>
<dbReference type="Pfam" id="PF01578">
    <property type="entry name" value="Cytochrom_C_asm"/>
    <property type="match status" value="1"/>
</dbReference>
<evidence type="ECO:0000313" key="9">
    <source>
        <dbReference type="EMBL" id="MBB3702460.1"/>
    </source>
</evidence>
<dbReference type="GO" id="GO:0005886">
    <property type="term" value="C:plasma membrane"/>
    <property type="evidence" value="ECO:0007669"/>
    <property type="project" value="TreeGrafter"/>
</dbReference>
<evidence type="ECO:0000256" key="2">
    <source>
        <dbReference type="ARBA" id="ARBA00022692"/>
    </source>
</evidence>
<feature type="transmembrane region" description="Helical" evidence="6">
    <location>
        <begin position="566"/>
        <end position="585"/>
    </location>
</feature>
<comment type="caution">
    <text evidence="9">The sequence shown here is derived from an EMBL/GenBank/DDBJ whole genome shotgun (WGS) entry which is preliminary data.</text>
</comment>
<keyword evidence="3" id="KW-0201">Cytochrome c-type biogenesis</keyword>
<dbReference type="Pfam" id="PF05140">
    <property type="entry name" value="ResB"/>
    <property type="match status" value="1"/>
</dbReference>
<accession>A0A7W5Y1C3</accession>
<evidence type="ECO:0000259" key="7">
    <source>
        <dbReference type="Pfam" id="PF01578"/>
    </source>
</evidence>
<evidence type="ECO:0000259" key="8">
    <source>
        <dbReference type="Pfam" id="PF05140"/>
    </source>
</evidence>
<dbReference type="InterPro" id="IPR002541">
    <property type="entry name" value="Cyt_c_assembly"/>
</dbReference>
<evidence type="ECO:0000256" key="6">
    <source>
        <dbReference type="SAM" id="Phobius"/>
    </source>
</evidence>
<organism evidence="9 10">
    <name type="scientific">Alloprevotella rava</name>
    <dbReference type="NCBI Taxonomy" id="671218"/>
    <lineage>
        <taxon>Bacteria</taxon>
        <taxon>Pseudomonadati</taxon>
        <taxon>Bacteroidota</taxon>
        <taxon>Bacteroidia</taxon>
        <taxon>Bacteroidales</taxon>
        <taxon>Prevotellaceae</taxon>
        <taxon>Alloprevotella</taxon>
    </lineage>
</organism>
<dbReference type="PANTHER" id="PTHR30071:SF1">
    <property type="entry name" value="CYTOCHROME B_B6 PROTEIN-RELATED"/>
    <property type="match status" value="1"/>
</dbReference>
<feature type="transmembrane region" description="Helical" evidence="6">
    <location>
        <begin position="65"/>
        <end position="83"/>
    </location>
</feature>
<feature type="transmembrane region" description="Helical" evidence="6">
    <location>
        <begin position="7"/>
        <end position="27"/>
    </location>
</feature>
<feature type="domain" description="Cytochrome c assembly protein" evidence="7">
    <location>
        <begin position="539"/>
        <end position="747"/>
    </location>
</feature>
<keyword evidence="5 6" id="KW-0472">Membrane</keyword>
<dbReference type="PANTHER" id="PTHR30071">
    <property type="entry name" value="HEME EXPORTER PROTEIN C"/>
    <property type="match status" value="1"/>
</dbReference>
<feature type="transmembrane region" description="Helical" evidence="6">
    <location>
        <begin position="467"/>
        <end position="490"/>
    </location>
</feature>
<feature type="transmembrane region" description="Helical" evidence="6">
    <location>
        <begin position="192"/>
        <end position="212"/>
    </location>
</feature>
<feature type="transmembrane region" description="Helical" evidence="6">
    <location>
        <begin position="232"/>
        <end position="251"/>
    </location>
</feature>
<dbReference type="GO" id="GO:0017004">
    <property type="term" value="P:cytochrome complex assembly"/>
    <property type="evidence" value="ECO:0007669"/>
    <property type="project" value="UniProtKB-KW"/>
</dbReference>
<feature type="transmembrane region" description="Helical" evidence="6">
    <location>
        <begin position="693"/>
        <end position="709"/>
    </location>
</feature>
<evidence type="ECO:0000256" key="5">
    <source>
        <dbReference type="ARBA" id="ARBA00023136"/>
    </source>
</evidence>
<feature type="domain" description="ResB-like" evidence="8">
    <location>
        <begin position="61"/>
        <end position="182"/>
    </location>
</feature>
<dbReference type="Proteomes" id="UP000541425">
    <property type="component" value="Unassembled WGS sequence"/>
</dbReference>
<dbReference type="InterPro" id="IPR045062">
    <property type="entry name" value="Cyt_c_biogenesis_CcsA/CcmC"/>
</dbReference>
<feature type="transmembrane region" description="Helical" evidence="6">
    <location>
        <begin position="605"/>
        <end position="634"/>
    </location>
</feature>
<gene>
    <name evidence="9" type="ORF">FHS60_000918</name>
</gene>
<protein>
    <submittedName>
        <fullName evidence="9">Cytochrome c-type biogenesis protein CcsB</fullName>
    </submittedName>
</protein>
<proteinExistence type="predicted"/>
<evidence type="ECO:0000256" key="3">
    <source>
        <dbReference type="ARBA" id="ARBA00022748"/>
    </source>
</evidence>
<evidence type="ECO:0000256" key="1">
    <source>
        <dbReference type="ARBA" id="ARBA00004141"/>
    </source>
</evidence>
<dbReference type="EMBL" id="JACICA010000003">
    <property type="protein sequence ID" value="MBB3702460.1"/>
    <property type="molecule type" value="Genomic_DNA"/>
</dbReference>
<feature type="transmembrane region" description="Helical" evidence="6">
    <location>
        <begin position="510"/>
        <end position="533"/>
    </location>
</feature>
<dbReference type="RefSeq" id="WP_183695496.1">
    <property type="nucleotide sequence ID" value="NZ_JACICA010000003.1"/>
</dbReference>
<feature type="transmembrane region" description="Helical" evidence="6">
    <location>
        <begin position="545"/>
        <end position="561"/>
    </location>
</feature>
<comment type="subcellular location">
    <subcellularLocation>
        <location evidence="1">Membrane</location>
        <topology evidence="1">Multi-pass membrane protein</topology>
    </subcellularLocation>
</comment>
<reference evidence="9 10" key="1">
    <citation type="submission" date="2020-08" db="EMBL/GenBank/DDBJ databases">
        <title>Genomic Encyclopedia of Type Strains, Phase IV (KMG-IV): sequencing the most valuable type-strain genomes for metagenomic binning, comparative biology and taxonomic classification.</title>
        <authorList>
            <person name="Goeker M."/>
        </authorList>
    </citation>
    <scope>NUCLEOTIDE SEQUENCE [LARGE SCALE GENOMIC DNA]</scope>
    <source>
        <strain evidence="9 10">DSM 22548</strain>
    </source>
</reference>
<evidence type="ECO:0000313" key="10">
    <source>
        <dbReference type="Proteomes" id="UP000541425"/>
    </source>
</evidence>
<sequence>MLKKIVITLYVLIVVLLAAITIIENTYDTTFVNQHFYGSWWFSLLWALLTAAGITYIVQRRLKQWGLLLLHLSFVVILLGAWLTHVTSFKGTVHLRGDQPTNQYSVMTSMTDTEHHTLPFYVRLDRFQVVNTAGTLAPTDYVTNFVIIDGAKNQPAQVSMNKVYTYRGVRFYQASYDTDERGSYLSVNSDPWGLPVTYIGYALLFFSLLWLLLEPKATFRRLLKSPLLRKGALMFVLVAFSSFLPAASQAATTVDRATADKFGRLFINYNNRICPVQTFACDYVKKLYGKRTYEGLTPEQVLTSWIFFPREWRNEHIIRVKSSELREHFGLSDYESVHSFFRDGNYILGPYAHEYAEGQTDALHKACAEMDAKLQVCMFLQEGSALTIFPHTAGANTIWYSPADSLPSSLGQMNILFFRNAFPLLYDQIVSGDVSSANHVLDKMLSYQQQNAGQSLPTPMQVEAERIYNVVPFATILAMANLALGFLALFLTIRRLMRNDGKALSRKTDYVLLALLGVSFLTLTFSLALRWIVSGNVPLSNGYESMLSVAWFVELLSIVAYRKARIVLVFGFLLSGFFLLVSHISQMDPAIGPMMPVLNSPLLSIHVSIIMMSYALLSLTFICALTAVLIHFLMRKAISKAERDLRDERLEALQVLSRLFLYPSITTMGLGIFIGAIWANISWGAYWSWDPKETWALITFMIYAVVLHTQSLPTFRRPMVYHLYMLVAFLSIVMTYFGVNYILGGMHSYA</sequence>
<feature type="transmembrane region" description="Helical" evidence="6">
    <location>
        <begin position="39"/>
        <end position="58"/>
    </location>
</feature>
<keyword evidence="4 6" id="KW-1133">Transmembrane helix</keyword>
<evidence type="ECO:0000256" key="4">
    <source>
        <dbReference type="ARBA" id="ARBA00022989"/>
    </source>
</evidence>
<dbReference type="AlphaFoldDB" id="A0A7W5Y1C3"/>
<name>A0A7W5Y1C3_9BACT</name>
<keyword evidence="2 6" id="KW-0812">Transmembrane</keyword>
<feature type="transmembrane region" description="Helical" evidence="6">
    <location>
        <begin position="721"/>
        <end position="743"/>
    </location>
</feature>